<dbReference type="STRING" id="50429.A0A2B4SBB9"/>
<feature type="compositionally biased region" description="Low complexity" evidence="2">
    <location>
        <begin position="2088"/>
        <end position="2109"/>
    </location>
</feature>
<evidence type="ECO:0000256" key="1">
    <source>
        <dbReference type="SAM" id="Coils"/>
    </source>
</evidence>
<feature type="compositionally biased region" description="Low complexity" evidence="2">
    <location>
        <begin position="2177"/>
        <end position="2220"/>
    </location>
</feature>
<feature type="coiled-coil region" evidence="1">
    <location>
        <begin position="1077"/>
        <end position="1118"/>
    </location>
</feature>
<sequence>MTCLQEVTGVNFEIILEKFQEDFRELVINQKNEEYLSTLEKNEVIQEFVSLNGQINQLNESFSCVHLEKGKIDEAFASLRQNNNSPGFDNLDLATQRIAELQEEVKRLKAEDKGTSLSQFSSMETALKRSQERENELQHEVVNAEKKISSLEYKLKTTKEKLDTAELSIKDTEKQFLTLKEELVLFTKKEAEMASSNKQSELLQKEVRDLKASISVYRQEISEKDADIKRLRATTADKQAIMEGYVAEITRMKDAVKTTSSPGREYESLKLKFDDVCKERDSLQREVARLVAKKQNEVSIQLESQTVGHCQQLHDKEQTIDRLRSENLNLKSENEVLRERAASSISQVSMESYRQETREKEIAVDRLRSENITLQAQIEALKREAADISSSSSYTTRVQSSPLQLDSNEEFYRQEIRDRDSVIDRLRADTITLQTEIDGLKRDMSACFSRTEFEALKMKHDEIARERDSLREQLMEARSTTERDVSIHFESRVEGYQQDVKEREALVDRLRSENLVTKSELETLKREVSGKSSVSDGYLSEIERLRSDIVTLKTSSTDFETLKRTYDEVCKERDFVRDQLMEYKSQSETEMTAHLESYMEAYKQDVREKEIAIDRMRSENTTLRAELEGLKREMSTFYKRSEFESLKLQFDAMWKERDALRDELIVFKSKAERDVLIQVENKTVIFQKEIREKEMEYAKLRTEMMSIQMNMDVFKRDVESKQHMIDGYLAEIERYKSDIITIKSTTVSSSEYESVRRMYDDILKERDALRLEFIEFKSNSEREMSVKVDNQTRIYRDEIREKEVIISNFRSETMNSQSELEMYKREADSKQFMIEGYLTEIDRLKNEISVMSQRSIEFESIKRSYEDVCRERDYSQRQFDDFKSRNEQDKALQIQIQTDGFRQEIKEKEMAIERFSSQNKLLIKEVDGLKRERTTLYSKTEYDSLRQQYEEMWKERDLLRGQISEIKSKSERDVIVQVESRTEAYRTEIREKETIISRLQSESLKDQTELDGLKRQLGNQEAYLVEIDRLKKEVNTLRFPDIRGSAEYISLQRSYEEICKERDGLRGQVVDIRVKGEQELEGQVKIYREEIREKEIVIDRLRSECMTFKAEIEGLKRSLGNQEAYFAEIESLKKEVNTLRFPDIRGSAEYLSLQRSYEGICKERDGLRGQVVDIRVKGEQELEGQVKIYREEIKEKEVVIDRLRSECMTFKAEIEGLKRSLGNQEAYLVEIESLKKEVNTLRFPDIRGSAEYISLQRSYEEVCKERDGIRGQVIDIRITGEQELESQVKVYREEIREKEVVIERLRMENMAFRTEVEGLKRDLGSQEAYLIEIDRLKKEVNTLRFPDIRGSAEYISLQKTYEEVCKERDGLRGQVIDIRLKGEQELDNQVKIYLDEIREKEIAMEKIRVESYSFKAEIDGLKRDLGNQEAYLAEIERLKREVNLLRFPDIRGSAEYISLQKSYEEVCQERDGLRGQIIDLRMKGEQDFEGKVKIYREEIREKEVAYEKVRMENVTFKAEIEGLKRDLGNQETYLIEIDRLKKEVNTLRFPDIRGSAEYISLQKSYEEVCGERDGLRGQVIDIRMKAEQEFEEKVKIYREEIREREVAFEKIRMENMTFKAEIEGLRRDLGNQEAHLVEIDRLKKEVNTLRFPDIRGSAEYISLQKTYEEVCKERDGLRGQVIDIKMKGEQELDNRVKIYREEIREKEIAMEKVRVESYSFKSEIESLKRDLGNQEAYMIEIDRLKKEVNTLRFPDIRGSAEYISLQRTHEEVCKERDSLRGQVIDIKMKGEQDIESQVKIYREETREKEIAMNNFRSEVMTLRAEIEGLKRELATTKQRSEMEVERVRKESLVISPSVLRSSAEFVSLQHSFDAACQERDSLREQIFELRSKNEREVAIHIDNQVRVYRDEIKEKEAALGLLRSEAISMRSEVESLRRELLIAKDTPAHNPKVEQELFNLKAKYAKLQEEYDILVLAKSKLEEEMVIKINSGMADKQEYIYKLEKDNRELKSSNEYFEKTVEEKNTAISDMRLKIASLQKKIENLKKEVFVADEAYEKAELRLKELLKSEYKPVTTYEVLRYRTTATADSPTFSSSTSTSTVKKTSTDSNGLEFSATSTPMKSAVEGERSEVIRKSAVVSSAPLDSDLARAEGNFNGSDDVSTSSKTILITNVAEGASAEAGSARSARSTVYRSSYSSQPSSYRTSGTTYRTTTGRTSVSGGSGYNRASYPTGQRGLVPMTSAVGDVITERGLVPMTSAVGDVITERGLVPMTSAVGDVITERGLVPMTSAVGDVITERGLVPMTSAVGDVITERGLVPMTSAVGDVITERGLVPMTSAVGDVITERGFGVHLCFL</sequence>
<feature type="coiled-coil region" evidence="1">
    <location>
        <begin position="313"/>
        <end position="391"/>
    </location>
</feature>
<dbReference type="PANTHER" id="PTHR23159">
    <property type="entry name" value="CENTROSOMAL PROTEIN 2"/>
    <property type="match status" value="1"/>
</dbReference>
<dbReference type="Proteomes" id="UP000225706">
    <property type="component" value="Unassembled WGS sequence"/>
</dbReference>
<feature type="coiled-coil region" evidence="1">
    <location>
        <begin position="423"/>
        <end position="527"/>
    </location>
</feature>
<name>A0A2B4SBB9_STYPI</name>
<dbReference type="EMBL" id="LSMT01000140">
    <property type="protein sequence ID" value="PFX25868.1"/>
    <property type="molecule type" value="Genomic_DNA"/>
</dbReference>
<feature type="coiled-coil region" evidence="1">
    <location>
        <begin position="1281"/>
        <end position="1322"/>
    </location>
</feature>
<dbReference type="PANTHER" id="PTHR23159:SF31">
    <property type="entry name" value="CENTROSOME-ASSOCIATED PROTEIN CEP250 ISOFORM X1"/>
    <property type="match status" value="1"/>
</dbReference>
<protein>
    <submittedName>
        <fullName evidence="3">Uncharacterized protein</fullName>
    </submittedName>
</protein>
<feature type="region of interest" description="Disordered" evidence="2">
    <location>
        <begin position="2088"/>
        <end position="2129"/>
    </location>
</feature>
<gene>
    <name evidence="3" type="ORF">AWC38_SpisGene9495</name>
</gene>
<feature type="coiled-coil region" evidence="1">
    <location>
        <begin position="1689"/>
        <end position="1716"/>
    </location>
</feature>
<feature type="coiled-coil region" evidence="1">
    <location>
        <begin position="1179"/>
        <end position="1220"/>
    </location>
</feature>
<evidence type="ECO:0000256" key="2">
    <source>
        <dbReference type="SAM" id="MobiDB-lite"/>
    </source>
</evidence>
<feature type="region of interest" description="Disordered" evidence="2">
    <location>
        <begin position="2177"/>
        <end position="2233"/>
    </location>
</feature>
<feature type="compositionally biased region" description="Polar residues" evidence="2">
    <location>
        <begin position="2110"/>
        <end position="2121"/>
    </location>
</feature>
<evidence type="ECO:0000313" key="4">
    <source>
        <dbReference type="Proteomes" id="UP000225706"/>
    </source>
</evidence>
<reference evidence="4" key="1">
    <citation type="journal article" date="2017" name="bioRxiv">
        <title>Comparative analysis of the genomes of Stylophora pistillata and Acropora digitifera provides evidence for extensive differences between species of corals.</title>
        <authorList>
            <person name="Voolstra C.R."/>
            <person name="Li Y."/>
            <person name="Liew Y.J."/>
            <person name="Baumgarten S."/>
            <person name="Zoccola D."/>
            <person name="Flot J.-F."/>
            <person name="Tambutte S."/>
            <person name="Allemand D."/>
            <person name="Aranda M."/>
        </authorList>
    </citation>
    <scope>NUCLEOTIDE SEQUENCE [LARGE SCALE GENOMIC DNA]</scope>
</reference>
<feature type="coiled-coil region" evidence="1">
    <location>
        <begin position="599"/>
        <end position="633"/>
    </location>
</feature>
<feature type="coiled-coil region" evidence="1">
    <location>
        <begin position="1492"/>
        <end position="1526"/>
    </location>
</feature>
<dbReference type="Gene3D" id="1.10.287.1490">
    <property type="match status" value="1"/>
</dbReference>
<feature type="coiled-coil region" evidence="1">
    <location>
        <begin position="1950"/>
        <end position="1984"/>
    </location>
</feature>
<feature type="coiled-coil region" evidence="1">
    <location>
        <begin position="91"/>
        <end position="234"/>
    </location>
</feature>
<dbReference type="OrthoDB" id="10255522at2759"/>
<feature type="coiled-coil region" evidence="1">
    <location>
        <begin position="1812"/>
        <end position="1850"/>
    </location>
</feature>
<keyword evidence="1" id="KW-0175">Coiled coil</keyword>
<accession>A0A2B4SBB9</accession>
<evidence type="ECO:0000313" key="3">
    <source>
        <dbReference type="EMBL" id="PFX25868.1"/>
    </source>
</evidence>
<comment type="caution">
    <text evidence="3">The sequence shown here is derived from an EMBL/GenBank/DDBJ whole genome shotgun (WGS) entry which is preliminary data.</text>
</comment>
<keyword evidence="4" id="KW-1185">Reference proteome</keyword>
<organism evidence="3 4">
    <name type="scientific">Stylophora pistillata</name>
    <name type="common">Smooth cauliflower coral</name>
    <dbReference type="NCBI Taxonomy" id="50429"/>
    <lineage>
        <taxon>Eukaryota</taxon>
        <taxon>Metazoa</taxon>
        <taxon>Cnidaria</taxon>
        <taxon>Anthozoa</taxon>
        <taxon>Hexacorallia</taxon>
        <taxon>Scleractinia</taxon>
        <taxon>Astrocoeniina</taxon>
        <taxon>Pocilloporidae</taxon>
        <taxon>Stylophora</taxon>
    </lineage>
</organism>
<feature type="coiled-coil region" evidence="1">
    <location>
        <begin position="2021"/>
        <end position="2062"/>
    </location>
</feature>
<proteinExistence type="predicted"/>